<evidence type="ECO:0000313" key="9">
    <source>
        <dbReference type="EMBL" id="TYD47689.1"/>
    </source>
</evidence>
<dbReference type="eggNOG" id="COG2388">
    <property type="taxonomic scope" value="Bacteria"/>
</dbReference>
<dbReference type="Proteomes" id="UP000439123">
    <property type="component" value="Unassembled WGS sequence"/>
</dbReference>
<evidence type="ECO:0000313" key="13">
    <source>
        <dbReference type="Proteomes" id="UP000281725"/>
    </source>
</evidence>
<dbReference type="Proteomes" id="UP000796104">
    <property type="component" value="Unassembled WGS sequence"/>
</dbReference>
<dbReference type="GO" id="GO:0016740">
    <property type="term" value="F:transferase activity"/>
    <property type="evidence" value="ECO:0007669"/>
    <property type="project" value="UniProtKB-KW"/>
</dbReference>
<dbReference type="OrthoDB" id="9813275at2"/>
<organism evidence="10 16">
    <name type="scientific">Aeromonas veronii</name>
    <dbReference type="NCBI Taxonomy" id="654"/>
    <lineage>
        <taxon>Bacteria</taxon>
        <taxon>Pseudomonadati</taxon>
        <taxon>Pseudomonadota</taxon>
        <taxon>Gammaproteobacteria</taxon>
        <taxon>Aeromonadales</taxon>
        <taxon>Aeromonadaceae</taxon>
        <taxon>Aeromonas</taxon>
    </lineage>
</organism>
<evidence type="ECO:0000313" key="5">
    <source>
        <dbReference type="EMBL" id="PTH82890.1"/>
    </source>
</evidence>
<evidence type="ECO:0000313" key="2">
    <source>
        <dbReference type="EMBL" id="AYV39290.1"/>
    </source>
</evidence>
<dbReference type="EMBL" id="SSUX01000004">
    <property type="protein sequence ID" value="THJ46166.1"/>
    <property type="molecule type" value="Genomic_DNA"/>
</dbReference>
<dbReference type="Pfam" id="PF14542">
    <property type="entry name" value="Acetyltransf_CG"/>
    <property type="match status" value="1"/>
</dbReference>
<reference evidence="6 13" key="4">
    <citation type="submission" date="2018-09" db="EMBL/GenBank/DDBJ databases">
        <title>Genome sequencing of Aeromonas veronii MS-17-88.</title>
        <authorList>
            <person name="Tekedar H.C."/>
            <person name="Arick M.A."/>
            <person name="Hsu C.-Y."/>
            <person name="Thrash A."/>
            <person name="Karsi A."/>
            <person name="Lawrence M.L."/>
            <person name="Abdelhamed H."/>
        </authorList>
    </citation>
    <scope>NUCLEOTIDE SEQUENCE [LARGE SCALE GENOMIC DNA]</scope>
    <source>
        <strain evidence="6 13">MS 17-88</strain>
    </source>
</reference>
<evidence type="ECO:0000313" key="17">
    <source>
        <dbReference type="Proteomes" id="UP000515442"/>
    </source>
</evidence>
<dbReference type="EMBL" id="AP022038">
    <property type="protein sequence ID" value="BBR40313.1"/>
    <property type="molecule type" value="Genomic_DNA"/>
</dbReference>
<dbReference type="InterPro" id="IPR031165">
    <property type="entry name" value="GNAT_YJDJ"/>
</dbReference>
<dbReference type="InterPro" id="IPR016181">
    <property type="entry name" value="Acyl_CoA_acyltransferase"/>
</dbReference>
<reference evidence="5 11" key="3">
    <citation type="submission" date="2018-03" db="EMBL/GenBank/DDBJ databases">
        <title>Aeromonas veronii whole genome sequencing and analysis.</title>
        <authorList>
            <person name="Xie H."/>
            <person name="Liu T."/>
            <person name="Wang K."/>
        </authorList>
    </citation>
    <scope>NUCLEOTIDE SEQUENCE [LARGE SCALE GENOMIC DNA]</scope>
    <source>
        <strain evidence="5 11">XH.VA.1</strain>
    </source>
</reference>
<dbReference type="Proteomes" id="UP000323129">
    <property type="component" value="Unassembled WGS sequence"/>
</dbReference>
<dbReference type="Proteomes" id="UP000309618">
    <property type="component" value="Unassembled WGS sequence"/>
</dbReference>
<reference evidence="3 17" key="9">
    <citation type="submission" date="2019-12" db="EMBL/GenBank/DDBJ databases">
        <title>complete genome sequences of Aeromonas veronii str. WP3-W19-ESBL-03 isolated from wastewater treatment plant effluent.</title>
        <authorList>
            <person name="Sekizuka T."/>
            <person name="Itokawa K."/>
            <person name="Yatsu K."/>
            <person name="Inamine Y."/>
            <person name="Kuroda M."/>
        </authorList>
    </citation>
    <scope>NUCLEOTIDE SEQUENCE [LARGE SCALE GENOMIC DNA]</scope>
    <source>
        <strain evidence="3 17">WP3-W19-ESBL-03</strain>
    </source>
</reference>
<sequence>MSDIIHQANQQQFICMVEGKESRLRYRRLDAKTIDAYSTFVPPELRVQGIADQLARAFFNWTQAEGLTIVPSCRYIDVWLRRNANN</sequence>
<dbReference type="PANTHER" id="PTHR31435">
    <property type="entry name" value="PROTEIN NATD1"/>
    <property type="match status" value="1"/>
</dbReference>
<evidence type="ECO:0000313" key="8">
    <source>
        <dbReference type="EMBL" id="TND55597.1"/>
    </source>
</evidence>
<proteinExistence type="predicted"/>
<reference evidence="2 12" key="5">
    <citation type="submission" date="2018-11" db="EMBL/GenBank/DDBJ databases">
        <title>Complete genome sequence of multidrug-resistant Aeromonas veronii strain MS-18-37.</title>
        <authorList>
            <person name="Abdelhamed H."/>
            <person name="Lawrence M."/>
            <person name="Waldbieser G."/>
        </authorList>
    </citation>
    <scope>NUCLEOTIDE SEQUENCE [LARGE SCALE GENOMIC DNA]</scope>
    <source>
        <strain evidence="2 12">MS-18-37</strain>
    </source>
</reference>
<reference evidence="7 14" key="7">
    <citation type="submission" date="2019-04" db="EMBL/GenBank/DDBJ databases">
        <title>Comparative genomics of Aeromonas veronii strains pathogenic to fish.</title>
        <authorList>
            <person name="Cascarano M.C."/>
            <person name="Smyrli M."/>
            <person name="Katharios P."/>
        </authorList>
    </citation>
    <scope>NUCLEOTIDE SEQUENCE [LARGE SCALE GENOMIC DNA]</scope>
    <source>
        <strain evidence="7 14">XU1</strain>
    </source>
</reference>
<evidence type="ECO:0000313" key="7">
    <source>
        <dbReference type="EMBL" id="THJ46166.1"/>
    </source>
</evidence>
<evidence type="ECO:0000313" key="11">
    <source>
        <dbReference type="Proteomes" id="UP000241986"/>
    </source>
</evidence>
<evidence type="ECO:0000313" key="4">
    <source>
        <dbReference type="EMBL" id="MCR4446988.1"/>
    </source>
</evidence>
<evidence type="ECO:0000313" key="12">
    <source>
        <dbReference type="Proteomes" id="UP000267614"/>
    </source>
</evidence>
<evidence type="ECO:0000313" key="15">
    <source>
        <dbReference type="Proteomes" id="UP000323129"/>
    </source>
</evidence>
<reference evidence="9 15" key="1">
    <citation type="submission" date="2017-08" db="EMBL/GenBank/DDBJ databases">
        <title>Aeromonas veronii bv sobria strain NS22 whole genome sequencing.</title>
        <authorList>
            <person name="Katharios P."/>
            <person name="Ha V.Q."/>
            <person name="Smyrli M."/>
        </authorList>
    </citation>
    <scope>NUCLEOTIDE SEQUENCE [LARGE SCALE GENOMIC DNA]</scope>
    <source>
        <strain evidence="9 15">NS22</strain>
    </source>
</reference>
<evidence type="ECO:0000313" key="6">
    <source>
        <dbReference type="EMBL" id="RKJ91086.1"/>
    </source>
</evidence>
<dbReference type="PROSITE" id="PS51729">
    <property type="entry name" value="GNAT_YJDJ"/>
    <property type="match status" value="1"/>
</dbReference>
<dbReference type="SUPFAM" id="SSF55729">
    <property type="entry name" value="Acyl-CoA N-acyltransferases (Nat)"/>
    <property type="match status" value="1"/>
</dbReference>
<protein>
    <submittedName>
        <fullName evidence="10">N-acetyltransferase</fullName>
    </submittedName>
</protein>
<dbReference type="EMBL" id="NQMC01000005">
    <property type="protein sequence ID" value="TYD47689.1"/>
    <property type="molecule type" value="Genomic_DNA"/>
</dbReference>
<accession>A0A0T6MVX2</accession>
<reference evidence="10 16" key="8">
    <citation type="submission" date="2019-10" db="EMBL/GenBank/DDBJ databases">
        <authorList>
            <person name="Karimi E."/>
        </authorList>
    </citation>
    <scope>NUCLEOTIDE SEQUENCE [LARGE SCALE GENOMIC DNA]</scope>
    <source>
        <strain evidence="10">Aeromonas sp. 8C</strain>
    </source>
</reference>
<dbReference type="Proteomes" id="UP000267614">
    <property type="component" value="Chromosome"/>
</dbReference>
<dbReference type="EMBL" id="CABWLC010000012">
    <property type="protein sequence ID" value="VXA85310.1"/>
    <property type="molecule type" value="Genomic_DNA"/>
</dbReference>
<dbReference type="Proteomes" id="UP000241986">
    <property type="component" value="Unassembled WGS sequence"/>
</dbReference>
<dbReference type="AlphaFoldDB" id="A0A0T6MVX2"/>
<dbReference type="RefSeq" id="WP_005337747.1">
    <property type="nucleotide sequence ID" value="NZ_AP022038.1"/>
</dbReference>
<name>A0A0T6MVX2_AERVE</name>
<evidence type="ECO:0000313" key="3">
    <source>
        <dbReference type="EMBL" id="BBR40313.1"/>
    </source>
</evidence>
<dbReference type="EMBL" id="RAWX01000001">
    <property type="protein sequence ID" value="RKJ91086.1"/>
    <property type="molecule type" value="Genomic_DNA"/>
</dbReference>
<dbReference type="Proteomes" id="UP001204061">
    <property type="component" value="Unassembled WGS sequence"/>
</dbReference>
<accession>A0A318DQT8</accession>
<keyword evidence="15" id="KW-1185">Reference proteome</keyword>
<dbReference type="EMBL" id="JANLFC010000004">
    <property type="protein sequence ID" value="MCR4446988.1"/>
    <property type="molecule type" value="Genomic_DNA"/>
</dbReference>
<dbReference type="Proteomes" id="UP000515442">
    <property type="component" value="Chromosome"/>
</dbReference>
<evidence type="ECO:0000313" key="10">
    <source>
        <dbReference type="EMBL" id="VXA85310.1"/>
    </source>
</evidence>
<dbReference type="EMBL" id="CP033604">
    <property type="protein sequence ID" value="AYV39290.1"/>
    <property type="molecule type" value="Genomic_DNA"/>
</dbReference>
<dbReference type="EMBL" id="PZKL01000010">
    <property type="protein sequence ID" value="PTH82890.1"/>
    <property type="molecule type" value="Genomic_DNA"/>
</dbReference>
<dbReference type="EMBL" id="PDXJ01000007">
    <property type="protein sequence ID" value="TND55597.1"/>
    <property type="molecule type" value="Genomic_DNA"/>
</dbReference>
<dbReference type="KEGG" id="avo:AMS64_12940"/>
<dbReference type="InterPro" id="IPR045057">
    <property type="entry name" value="Gcn5-rel_NAT"/>
</dbReference>
<dbReference type="GeneID" id="60785634"/>
<reference evidence="4" key="10">
    <citation type="submission" date="2022-08" db="EMBL/GenBank/DDBJ databases">
        <title>A global survey of hypervirulent Aeromonas hydrophila identified this emerging pathogen in farmed fish in the lower Mekong River basin.</title>
        <authorList>
            <person name="Xu T."/>
            <person name="Rasmussen-Ivey C.R."/>
            <person name="Moen F.S."/>
            <person name="Fernandez Bravo A."/>
            <person name="Lamy B."/>
            <person name="Beaz-Hidalgo R."/>
            <person name="Khan C.D."/>
            <person name="Castro Escarpulli G."/>
            <person name="Yasin I.S.M."/>
            <person name="Figueras M.J."/>
            <person name="Azzam Sayuti M."/>
            <person name="Karim M.M."/>
            <person name="Alam K.M."/>
            <person name="Le T.T.T."/>
            <person name="Thao N.H.P."/>
            <person name="Addo S."/>
            <person name="Duodu S."/>
            <person name="Ali S."/>
            <person name="Mey S."/>
            <person name="Somony T."/>
            <person name="Liles M.R."/>
        </authorList>
    </citation>
    <scope>NUCLEOTIDE SEQUENCE</scope>
    <source>
        <strain evidence="4">0.14</strain>
    </source>
</reference>
<evidence type="ECO:0000313" key="14">
    <source>
        <dbReference type="Proteomes" id="UP000309618"/>
    </source>
</evidence>
<reference evidence="8" key="6">
    <citation type="journal article" date="2019" name="PLoS ONE">
        <title>Identification and characterization of putative Aeromonas spp. T3SS effectors.</title>
        <authorList>
            <person name="Rangel L.T."/>
            <person name="Marden J."/>
            <person name="Colston S."/>
            <person name="Setubal J.C."/>
            <person name="Graf J."/>
            <person name="Gogarten J.P."/>
        </authorList>
    </citation>
    <scope>NUCLEOTIDE SEQUENCE</scope>
    <source>
        <strain evidence="8">BAQ071013-135</strain>
    </source>
</reference>
<evidence type="ECO:0000313" key="16">
    <source>
        <dbReference type="Proteomes" id="UP000439123"/>
    </source>
</evidence>
<feature type="domain" description="N-acetyltransferase" evidence="1">
    <location>
        <begin position="5"/>
        <end position="86"/>
    </location>
</feature>
<keyword evidence="10" id="KW-0808">Transferase</keyword>
<evidence type="ECO:0000259" key="1">
    <source>
        <dbReference type="PROSITE" id="PS51729"/>
    </source>
</evidence>
<dbReference type="PANTHER" id="PTHR31435:SF9">
    <property type="entry name" value="PROTEIN NATD1"/>
    <property type="match status" value="1"/>
</dbReference>
<dbReference type="Proteomes" id="UP000281725">
    <property type="component" value="Unassembled WGS sequence"/>
</dbReference>
<dbReference type="OMA" id="DIIHTIV"/>
<accession>A0A653L1H9</accession>
<gene>
    <name evidence="10" type="ORF">AERO8C_20422</name>
    <name evidence="8" type="ORF">CF123_05875</name>
    <name evidence="9" type="ORF">CJF24_03060</name>
    <name evidence="6" type="ORF">D6R50_00185</name>
    <name evidence="5" type="ORF">DAA48_01500</name>
    <name evidence="7" type="ORF">E8Q35_07755</name>
    <name evidence="2" type="ORF">EFI48_08035</name>
    <name evidence="4" type="ORF">NS965_01110</name>
    <name evidence="3" type="ORF">WP3W19E03_28380</name>
</gene>
<dbReference type="Gene3D" id="3.40.630.30">
    <property type="match status" value="1"/>
</dbReference>
<reference evidence="8" key="2">
    <citation type="submission" date="2017-10" db="EMBL/GenBank/DDBJ databases">
        <authorList>
            <person name="Colston S.M."/>
            <person name="Graf J."/>
        </authorList>
    </citation>
    <scope>NUCLEOTIDE SEQUENCE</scope>
    <source>
        <strain evidence="8">BAQ071013-135</strain>
    </source>
</reference>